<dbReference type="GO" id="GO:0045892">
    <property type="term" value="P:negative regulation of DNA-templated transcription"/>
    <property type="evidence" value="ECO:0007669"/>
    <property type="project" value="InterPro"/>
</dbReference>
<evidence type="ECO:0000256" key="1">
    <source>
        <dbReference type="ARBA" id="ARBA00023015"/>
    </source>
</evidence>
<dbReference type="Gene3D" id="1.10.357.10">
    <property type="entry name" value="Tetracycline Repressor, domain 2"/>
    <property type="match status" value="1"/>
</dbReference>
<keyword evidence="2" id="KW-0238">DNA-binding</keyword>
<evidence type="ECO:0000256" key="2">
    <source>
        <dbReference type="ARBA" id="ARBA00023125"/>
    </source>
</evidence>
<evidence type="ECO:0000259" key="4">
    <source>
        <dbReference type="Pfam" id="PF02909"/>
    </source>
</evidence>
<dbReference type="PANTHER" id="PTHR30055:SF151">
    <property type="entry name" value="TRANSCRIPTIONAL REGULATORY PROTEIN"/>
    <property type="match status" value="1"/>
</dbReference>
<accession>A0A917W2G5</accession>
<proteinExistence type="predicted"/>
<keyword evidence="6" id="KW-1185">Reference proteome</keyword>
<dbReference type="PANTHER" id="PTHR30055">
    <property type="entry name" value="HTH-TYPE TRANSCRIPTIONAL REGULATOR RUTR"/>
    <property type="match status" value="1"/>
</dbReference>
<reference evidence="5" key="1">
    <citation type="journal article" date="2014" name="Int. J. Syst. Evol. Microbiol.">
        <title>Complete genome sequence of Corynebacterium casei LMG S-19264T (=DSM 44701T), isolated from a smear-ripened cheese.</title>
        <authorList>
            <consortium name="US DOE Joint Genome Institute (JGI-PGF)"/>
            <person name="Walter F."/>
            <person name="Albersmeier A."/>
            <person name="Kalinowski J."/>
            <person name="Ruckert C."/>
        </authorList>
    </citation>
    <scope>NUCLEOTIDE SEQUENCE</scope>
    <source>
        <strain evidence="5">CGMCC 4.7306</strain>
    </source>
</reference>
<dbReference type="Proteomes" id="UP000613840">
    <property type="component" value="Unassembled WGS sequence"/>
</dbReference>
<dbReference type="Pfam" id="PF02909">
    <property type="entry name" value="TetR_C_1"/>
    <property type="match status" value="1"/>
</dbReference>
<protein>
    <submittedName>
        <fullName evidence="5">TetR family transcriptional regulator</fullName>
    </submittedName>
</protein>
<feature type="domain" description="Tetracycline repressor TetR C-terminal" evidence="4">
    <location>
        <begin position="92"/>
        <end position="219"/>
    </location>
</feature>
<dbReference type="InterPro" id="IPR009057">
    <property type="entry name" value="Homeodomain-like_sf"/>
</dbReference>
<evidence type="ECO:0000313" key="6">
    <source>
        <dbReference type="Proteomes" id="UP000613840"/>
    </source>
</evidence>
<dbReference type="EMBL" id="BMMZ01000004">
    <property type="protein sequence ID" value="GGL60461.1"/>
    <property type="molecule type" value="Genomic_DNA"/>
</dbReference>
<reference evidence="5" key="2">
    <citation type="submission" date="2020-09" db="EMBL/GenBank/DDBJ databases">
        <authorList>
            <person name="Sun Q."/>
            <person name="Zhou Y."/>
        </authorList>
    </citation>
    <scope>NUCLEOTIDE SEQUENCE</scope>
    <source>
        <strain evidence="5">CGMCC 4.7306</strain>
    </source>
</reference>
<sequence>MVTTSRAADIRSAGLTSERIVRAAIDVLDAEGLNGLTFRTLAVKLKTGHGAIQRHIINKDKLLVTATTTALTPVLEAPGRGLPPRPAIHAVALAVFDAIDAHPWLSSQLFAVPWQPAMAELWEQIGRPVAELGVREDRLFTAVSTLVSYVVGVGSQNALNTHSLAAGTDRASFLDAVATTWESLDAVEHPFVGRVAGQLRAHDDRKEFLAGIDIILAGVGSLR</sequence>
<dbReference type="SUPFAM" id="SSF48498">
    <property type="entry name" value="Tetracyclin repressor-like, C-terminal domain"/>
    <property type="match status" value="1"/>
</dbReference>
<dbReference type="SUPFAM" id="SSF46689">
    <property type="entry name" value="Homeodomain-like"/>
    <property type="match status" value="1"/>
</dbReference>
<dbReference type="GO" id="GO:0000976">
    <property type="term" value="F:transcription cis-regulatory region binding"/>
    <property type="evidence" value="ECO:0007669"/>
    <property type="project" value="TreeGrafter"/>
</dbReference>
<keyword evidence="1" id="KW-0805">Transcription regulation</keyword>
<dbReference type="InterPro" id="IPR004111">
    <property type="entry name" value="Repressor_TetR_C"/>
</dbReference>
<evidence type="ECO:0000313" key="5">
    <source>
        <dbReference type="EMBL" id="GGL60461.1"/>
    </source>
</evidence>
<keyword evidence="3" id="KW-0804">Transcription</keyword>
<comment type="caution">
    <text evidence="5">The sequence shown here is derived from an EMBL/GenBank/DDBJ whole genome shotgun (WGS) entry which is preliminary data.</text>
</comment>
<organism evidence="5 6">
    <name type="scientific">Microlunatus endophyticus</name>
    <dbReference type="NCBI Taxonomy" id="1716077"/>
    <lineage>
        <taxon>Bacteria</taxon>
        <taxon>Bacillati</taxon>
        <taxon>Actinomycetota</taxon>
        <taxon>Actinomycetes</taxon>
        <taxon>Propionibacteriales</taxon>
        <taxon>Propionibacteriaceae</taxon>
        <taxon>Microlunatus</taxon>
    </lineage>
</organism>
<name>A0A917W2G5_9ACTN</name>
<dbReference type="AlphaFoldDB" id="A0A917W2G5"/>
<dbReference type="InterPro" id="IPR036271">
    <property type="entry name" value="Tet_transcr_reg_TetR-rel_C_sf"/>
</dbReference>
<gene>
    <name evidence="5" type="ORF">GCM10011575_18730</name>
</gene>
<dbReference type="GO" id="GO:0003700">
    <property type="term" value="F:DNA-binding transcription factor activity"/>
    <property type="evidence" value="ECO:0007669"/>
    <property type="project" value="TreeGrafter"/>
</dbReference>
<dbReference type="InterPro" id="IPR050109">
    <property type="entry name" value="HTH-type_TetR-like_transc_reg"/>
</dbReference>
<evidence type="ECO:0000256" key="3">
    <source>
        <dbReference type="ARBA" id="ARBA00023163"/>
    </source>
</evidence>
<dbReference type="Gene3D" id="1.10.10.60">
    <property type="entry name" value="Homeodomain-like"/>
    <property type="match status" value="1"/>
</dbReference>
<dbReference type="RefSeq" id="WP_188894944.1">
    <property type="nucleotide sequence ID" value="NZ_BMMZ01000004.1"/>
</dbReference>